<dbReference type="SUPFAM" id="SSF52540">
    <property type="entry name" value="P-loop containing nucleoside triphosphate hydrolases"/>
    <property type="match status" value="1"/>
</dbReference>
<sequence>MLWRFNLGKLTRAQSQFINVAAGEDLAPVCDDLTNEDDTIRHFILRNPEDPKASLILVDTPGLDNYDFRANDLILQNTRDWINNQYSSDTKLGGILYLHDITDDRGGLPYQNGTSPVMRFTNPELLKHLMLASGKWDRQRPEENFERREKELVATVWKRLLDNGAKSHRFLNTQESAWMILDELLQTQPLQVDVLQRELKRIQDLQTPSKKKNGFRGFFANLLK</sequence>
<evidence type="ECO:0000313" key="1">
    <source>
        <dbReference type="EMBL" id="RXW11679.1"/>
    </source>
</evidence>
<proteinExistence type="predicted"/>
<accession>A0A4Q2CYY1</accession>
<reference evidence="1 2" key="1">
    <citation type="submission" date="2019-01" db="EMBL/GenBank/DDBJ databases">
        <title>Draft genome sequence of Psathyrella aberdarensis IHI B618.</title>
        <authorList>
            <person name="Buettner E."/>
            <person name="Kellner H."/>
        </authorList>
    </citation>
    <scope>NUCLEOTIDE SEQUENCE [LARGE SCALE GENOMIC DNA]</scope>
    <source>
        <strain evidence="1 2">IHI B618</strain>
    </source>
</reference>
<dbReference type="Gene3D" id="3.40.50.300">
    <property type="entry name" value="P-loop containing nucleotide triphosphate hydrolases"/>
    <property type="match status" value="1"/>
</dbReference>
<dbReference type="EMBL" id="SDEE01001692">
    <property type="protein sequence ID" value="RXW11679.1"/>
    <property type="molecule type" value="Genomic_DNA"/>
</dbReference>
<protein>
    <recommendedName>
        <fullName evidence="3">G domain-containing protein</fullName>
    </recommendedName>
</protein>
<dbReference type="AlphaFoldDB" id="A0A4Q2CYY1"/>
<dbReference type="STRING" id="2316362.A0A4Q2CYY1"/>
<name>A0A4Q2CYY1_9AGAR</name>
<evidence type="ECO:0000313" key="2">
    <source>
        <dbReference type="Proteomes" id="UP000290288"/>
    </source>
</evidence>
<evidence type="ECO:0008006" key="3">
    <source>
        <dbReference type="Google" id="ProtNLM"/>
    </source>
</evidence>
<gene>
    <name evidence="1" type="ORF">EST38_g14176</name>
</gene>
<organism evidence="1 2">
    <name type="scientific">Candolleomyces aberdarensis</name>
    <dbReference type="NCBI Taxonomy" id="2316362"/>
    <lineage>
        <taxon>Eukaryota</taxon>
        <taxon>Fungi</taxon>
        <taxon>Dikarya</taxon>
        <taxon>Basidiomycota</taxon>
        <taxon>Agaricomycotina</taxon>
        <taxon>Agaricomycetes</taxon>
        <taxon>Agaricomycetidae</taxon>
        <taxon>Agaricales</taxon>
        <taxon>Agaricineae</taxon>
        <taxon>Psathyrellaceae</taxon>
        <taxon>Candolleomyces</taxon>
    </lineage>
</organism>
<keyword evidence="2" id="KW-1185">Reference proteome</keyword>
<dbReference type="OrthoDB" id="3255035at2759"/>
<dbReference type="InterPro" id="IPR027417">
    <property type="entry name" value="P-loop_NTPase"/>
</dbReference>
<dbReference type="Proteomes" id="UP000290288">
    <property type="component" value="Unassembled WGS sequence"/>
</dbReference>
<comment type="caution">
    <text evidence="1">The sequence shown here is derived from an EMBL/GenBank/DDBJ whole genome shotgun (WGS) entry which is preliminary data.</text>
</comment>